<organism evidence="3 4">
    <name type="scientific">Vibrio ishigakensis</name>
    <dbReference type="NCBI Taxonomy" id="1481914"/>
    <lineage>
        <taxon>Bacteria</taxon>
        <taxon>Pseudomonadati</taxon>
        <taxon>Pseudomonadota</taxon>
        <taxon>Gammaproteobacteria</taxon>
        <taxon>Vibrionales</taxon>
        <taxon>Vibrionaceae</taxon>
        <taxon>Vibrio</taxon>
    </lineage>
</organism>
<dbReference type="CDD" id="cd04664">
    <property type="entry name" value="NUDIX_DHNTPase_like"/>
    <property type="match status" value="1"/>
</dbReference>
<sequence>MIPVNTSIVSGVALSKIDGETKMLLMKRVKGGFWCHVAGSMEAGETGSEAIVREFHEETQIEVSDLYNAQFLEKFFEAEVNVMQLIPVFVVLCPDNQAVTLNEEHTEYRWCTLKEALELAPFPNQHAVFKHVWQYFVERLANPLYRVELN</sequence>
<feature type="domain" description="Nudix hydrolase" evidence="2">
    <location>
        <begin position="4"/>
        <end position="136"/>
    </location>
</feature>
<reference evidence="3 4" key="2">
    <citation type="submission" date="2015-01" db="EMBL/GenBank/DDBJ databases">
        <authorList>
            <consortium name="NBRP consortium"/>
            <person name="Sawabe T."/>
            <person name="Meirelles P."/>
            <person name="Feng G."/>
            <person name="Sayaka M."/>
            <person name="Hattori M."/>
            <person name="Ohkuma M."/>
        </authorList>
    </citation>
    <scope>NUCLEOTIDE SEQUENCE [LARGE SCALE GENOMIC DNA]</scope>
    <source>
        <strain evidence="4">JCM 19231</strain>
    </source>
</reference>
<evidence type="ECO:0000259" key="2">
    <source>
        <dbReference type="PROSITE" id="PS51462"/>
    </source>
</evidence>
<reference evidence="3 4" key="1">
    <citation type="submission" date="2015-01" db="EMBL/GenBank/DDBJ databases">
        <title>Vibrio sp. C1 JCM 19231 whole genome shotgun sequence.</title>
        <authorList>
            <person name="Sawabe T."/>
            <person name="Meirelles P."/>
            <person name="Feng G."/>
            <person name="Sayaka M."/>
            <person name="Hattori M."/>
            <person name="Ohkuma M."/>
        </authorList>
    </citation>
    <scope>NUCLEOTIDE SEQUENCE [LARGE SCALE GENOMIC DNA]</scope>
    <source>
        <strain evidence="4">JCM 19231</strain>
    </source>
</reference>
<dbReference type="Proteomes" id="UP000031671">
    <property type="component" value="Unassembled WGS sequence"/>
</dbReference>
<dbReference type="Pfam" id="PF00293">
    <property type="entry name" value="NUDIX"/>
    <property type="match status" value="1"/>
</dbReference>
<proteinExistence type="predicted"/>
<keyword evidence="4" id="KW-1185">Reference proteome</keyword>
<name>A0A0B8NZ34_9VIBR</name>
<dbReference type="EMBL" id="BBRZ01000132">
    <property type="protein sequence ID" value="GAM59226.1"/>
    <property type="molecule type" value="Genomic_DNA"/>
</dbReference>
<protein>
    <submittedName>
        <fullName evidence="3">NTP pyrophosphohydrolase including oxidative damage repair enzymes</fullName>
    </submittedName>
</protein>
<dbReference type="InterPro" id="IPR015797">
    <property type="entry name" value="NUDIX_hydrolase-like_dom_sf"/>
</dbReference>
<dbReference type="PANTHER" id="PTHR21340">
    <property type="entry name" value="DIADENOSINE 5,5-P1,P4-TETRAPHOSPHATE PYROPHOSPHOHYDROLASE MUTT"/>
    <property type="match status" value="1"/>
</dbReference>
<dbReference type="SUPFAM" id="SSF55811">
    <property type="entry name" value="Nudix"/>
    <property type="match status" value="1"/>
</dbReference>
<dbReference type="RefSeq" id="WP_261836069.1">
    <property type="nucleotide sequence ID" value="NZ_AP024882.1"/>
</dbReference>
<dbReference type="InterPro" id="IPR051325">
    <property type="entry name" value="Nudix_hydrolase_domain"/>
</dbReference>
<dbReference type="Gene3D" id="3.90.79.10">
    <property type="entry name" value="Nucleoside Triphosphate Pyrophosphohydrolase"/>
    <property type="match status" value="1"/>
</dbReference>
<keyword evidence="1 3" id="KW-0378">Hydrolase</keyword>
<accession>A0A0B8NZ34</accession>
<dbReference type="GO" id="GO:0006754">
    <property type="term" value="P:ATP biosynthetic process"/>
    <property type="evidence" value="ECO:0007669"/>
    <property type="project" value="TreeGrafter"/>
</dbReference>
<comment type="caution">
    <text evidence="3">The sequence shown here is derived from an EMBL/GenBank/DDBJ whole genome shotgun (WGS) entry which is preliminary data.</text>
</comment>
<dbReference type="InterPro" id="IPR000086">
    <property type="entry name" value="NUDIX_hydrolase_dom"/>
</dbReference>
<dbReference type="AlphaFoldDB" id="A0A0B8NZ34"/>
<dbReference type="PROSITE" id="PS51462">
    <property type="entry name" value="NUDIX"/>
    <property type="match status" value="1"/>
</dbReference>
<dbReference type="PANTHER" id="PTHR21340:SF0">
    <property type="entry name" value="BIS(5'-NUCLEOSYL)-TETRAPHOSPHATASE [ASYMMETRICAL]"/>
    <property type="match status" value="1"/>
</dbReference>
<dbReference type="GO" id="GO:0004081">
    <property type="term" value="F:bis(5'-nucleosyl)-tetraphosphatase (asymmetrical) activity"/>
    <property type="evidence" value="ECO:0007669"/>
    <property type="project" value="TreeGrafter"/>
</dbReference>
<evidence type="ECO:0000256" key="1">
    <source>
        <dbReference type="ARBA" id="ARBA00022801"/>
    </source>
</evidence>
<evidence type="ECO:0000313" key="3">
    <source>
        <dbReference type="EMBL" id="GAM59226.1"/>
    </source>
</evidence>
<evidence type="ECO:0000313" key="4">
    <source>
        <dbReference type="Proteomes" id="UP000031671"/>
    </source>
</evidence>
<dbReference type="GO" id="GO:0006167">
    <property type="term" value="P:AMP biosynthetic process"/>
    <property type="evidence" value="ECO:0007669"/>
    <property type="project" value="TreeGrafter"/>
</dbReference>
<gene>
    <name evidence="3" type="ORF">JCM19231_2321</name>
</gene>